<protein>
    <submittedName>
        <fullName evidence="4">8-oxo-dGTP pyrophosphatase MutT (NUDIX family)</fullName>
    </submittedName>
</protein>
<evidence type="ECO:0000313" key="4">
    <source>
        <dbReference type="EMBL" id="MBB6344061.1"/>
    </source>
</evidence>
<dbReference type="InterPro" id="IPR000086">
    <property type="entry name" value="NUDIX_hydrolase_dom"/>
</dbReference>
<gene>
    <name evidence="4" type="ORF">FHU36_000570</name>
</gene>
<dbReference type="Gene3D" id="3.90.79.10">
    <property type="entry name" value="Nucleoside Triphosphate Pyrophosphohydrolase"/>
    <property type="match status" value="1"/>
</dbReference>
<dbReference type="SUPFAM" id="SSF55811">
    <property type="entry name" value="Nudix"/>
    <property type="match status" value="1"/>
</dbReference>
<evidence type="ECO:0000313" key="5">
    <source>
        <dbReference type="Proteomes" id="UP000583800"/>
    </source>
</evidence>
<keyword evidence="2" id="KW-0378">Hydrolase</keyword>
<dbReference type="AlphaFoldDB" id="A0A7X0EWX3"/>
<comment type="cofactor">
    <cofactor evidence="1">
        <name>Mg(2+)</name>
        <dbReference type="ChEBI" id="CHEBI:18420"/>
    </cofactor>
</comment>
<feature type="domain" description="Nudix hydrolase" evidence="3">
    <location>
        <begin position="44"/>
        <end position="175"/>
    </location>
</feature>
<dbReference type="PANTHER" id="PTHR11839">
    <property type="entry name" value="UDP/ADP-SUGAR PYROPHOSPHATASE"/>
    <property type="match status" value="1"/>
</dbReference>
<dbReference type="PROSITE" id="PS51462">
    <property type="entry name" value="NUDIX"/>
    <property type="match status" value="1"/>
</dbReference>
<organism evidence="4 5">
    <name type="scientific">Nonomuraea muscovyensis</name>
    <dbReference type="NCBI Taxonomy" id="1124761"/>
    <lineage>
        <taxon>Bacteria</taxon>
        <taxon>Bacillati</taxon>
        <taxon>Actinomycetota</taxon>
        <taxon>Actinomycetes</taxon>
        <taxon>Streptosporangiales</taxon>
        <taxon>Streptosporangiaceae</taxon>
        <taxon>Nonomuraea</taxon>
    </lineage>
</organism>
<dbReference type="GO" id="GO:0006753">
    <property type="term" value="P:nucleoside phosphate metabolic process"/>
    <property type="evidence" value="ECO:0007669"/>
    <property type="project" value="TreeGrafter"/>
</dbReference>
<dbReference type="Pfam" id="PF00293">
    <property type="entry name" value="NUDIX"/>
    <property type="match status" value="1"/>
</dbReference>
<reference evidence="4 5" key="1">
    <citation type="submission" date="2020-08" db="EMBL/GenBank/DDBJ databases">
        <title>Sequencing the genomes of 1000 actinobacteria strains.</title>
        <authorList>
            <person name="Klenk H.-P."/>
        </authorList>
    </citation>
    <scope>NUCLEOTIDE SEQUENCE [LARGE SCALE GENOMIC DNA]</scope>
    <source>
        <strain evidence="4 5">DSM 45913</strain>
    </source>
</reference>
<dbReference type="EMBL" id="JACHJB010000001">
    <property type="protein sequence ID" value="MBB6344061.1"/>
    <property type="molecule type" value="Genomic_DNA"/>
</dbReference>
<dbReference type="RefSeq" id="WP_312891405.1">
    <property type="nucleotide sequence ID" value="NZ_JACHJB010000001.1"/>
</dbReference>
<dbReference type="GO" id="GO:0005829">
    <property type="term" value="C:cytosol"/>
    <property type="evidence" value="ECO:0007669"/>
    <property type="project" value="TreeGrafter"/>
</dbReference>
<dbReference type="CDD" id="cd24161">
    <property type="entry name" value="NUDIX_ADPRase_Ndx2"/>
    <property type="match status" value="1"/>
</dbReference>
<sequence length="184" mass="20684">MTQQEQGQVIEQVSTEVVYENAYMRLREDIIRRPDGSPGVYTYVDKPDFALVIAVEEGGFHLVEQYRYPVRARSWEFPQGTFPQLATGDPESLAREELRQETGITAGRIRHLGRLDSAKGMSAQGFDVFLASDLTHGEAELEPEEQDLRHQWFPRAQVEAMIRSGGITDAATLAAYTLLLLIGE</sequence>
<comment type="caution">
    <text evidence="4">The sequence shown here is derived from an EMBL/GenBank/DDBJ whole genome shotgun (WGS) entry which is preliminary data.</text>
</comment>
<dbReference type="GO" id="GO:0019693">
    <property type="term" value="P:ribose phosphate metabolic process"/>
    <property type="evidence" value="ECO:0007669"/>
    <property type="project" value="TreeGrafter"/>
</dbReference>
<accession>A0A7X0EWX3</accession>
<evidence type="ECO:0000256" key="1">
    <source>
        <dbReference type="ARBA" id="ARBA00001946"/>
    </source>
</evidence>
<dbReference type="InterPro" id="IPR015797">
    <property type="entry name" value="NUDIX_hydrolase-like_dom_sf"/>
</dbReference>
<proteinExistence type="predicted"/>
<keyword evidence="5" id="KW-1185">Reference proteome</keyword>
<dbReference type="Proteomes" id="UP000583800">
    <property type="component" value="Unassembled WGS sequence"/>
</dbReference>
<dbReference type="PANTHER" id="PTHR11839:SF18">
    <property type="entry name" value="NUDIX HYDROLASE DOMAIN-CONTAINING PROTEIN"/>
    <property type="match status" value="1"/>
</dbReference>
<name>A0A7X0EWX3_9ACTN</name>
<evidence type="ECO:0000259" key="3">
    <source>
        <dbReference type="PROSITE" id="PS51462"/>
    </source>
</evidence>
<evidence type="ECO:0000256" key="2">
    <source>
        <dbReference type="ARBA" id="ARBA00022801"/>
    </source>
</evidence>
<dbReference type="GO" id="GO:0016787">
    <property type="term" value="F:hydrolase activity"/>
    <property type="evidence" value="ECO:0007669"/>
    <property type="project" value="UniProtKB-KW"/>
</dbReference>